<keyword evidence="2" id="KW-1185">Reference proteome</keyword>
<gene>
    <name evidence="1" type="ORF">K444DRAFT_417692</name>
</gene>
<dbReference type="InParanoid" id="A0A2J6T780"/>
<dbReference type="STRING" id="1095630.A0A2J6T780"/>
<accession>A0A2J6T780</accession>
<sequence>MLNLGSSQPHRTPAPIAPRSLAISPDIGNFVFDENVFQDGEFGTQMPLQVNFNDIDDIFTNMVDGSATHTLAQPSGESNQEAPTPPIASGSLINIGMNYLIQPSAIARAFCTHLGCFAFFKRDSDRIRHNTSVHGVNQGRHFCPIAGCAKSQGMGIGYCRWDKVKEHLWKKHANLGHVKGRV</sequence>
<dbReference type="Proteomes" id="UP000235371">
    <property type="component" value="Unassembled WGS sequence"/>
</dbReference>
<dbReference type="OrthoDB" id="7295497at2759"/>
<organism evidence="1 2">
    <name type="scientific">Hyaloscypha bicolor E</name>
    <dbReference type="NCBI Taxonomy" id="1095630"/>
    <lineage>
        <taxon>Eukaryota</taxon>
        <taxon>Fungi</taxon>
        <taxon>Dikarya</taxon>
        <taxon>Ascomycota</taxon>
        <taxon>Pezizomycotina</taxon>
        <taxon>Leotiomycetes</taxon>
        <taxon>Helotiales</taxon>
        <taxon>Hyaloscyphaceae</taxon>
        <taxon>Hyaloscypha</taxon>
        <taxon>Hyaloscypha bicolor</taxon>
    </lineage>
</organism>
<proteinExistence type="predicted"/>
<protein>
    <submittedName>
        <fullName evidence="1">Uncharacterized protein</fullName>
    </submittedName>
</protein>
<evidence type="ECO:0000313" key="1">
    <source>
        <dbReference type="EMBL" id="PMD58879.1"/>
    </source>
</evidence>
<dbReference type="AlphaFoldDB" id="A0A2J6T780"/>
<evidence type="ECO:0000313" key="2">
    <source>
        <dbReference type="Proteomes" id="UP000235371"/>
    </source>
</evidence>
<name>A0A2J6T780_9HELO</name>
<dbReference type="RefSeq" id="XP_024735783.1">
    <property type="nucleotide sequence ID" value="XM_024872680.1"/>
</dbReference>
<dbReference type="GeneID" id="36580760"/>
<dbReference type="EMBL" id="KZ613817">
    <property type="protein sequence ID" value="PMD58879.1"/>
    <property type="molecule type" value="Genomic_DNA"/>
</dbReference>
<reference evidence="1 2" key="1">
    <citation type="submission" date="2016-04" db="EMBL/GenBank/DDBJ databases">
        <title>A degradative enzymes factory behind the ericoid mycorrhizal symbiosis.</title>
        <authorList>
            <consortium name="DOE Joint Genome Institute"/>
            <person name="Martino E."/>
            <person name="Morin E."/>
            <person name="Grelet G."/>
            <person name="Kuo A."/>
            <person name="Kohler A."/>
            <person name="Daghino S."/>
            <person name="Barry K."/>
            <person name="Choi C."/>
            <person name="Cichocki N."/>
            <person name="Clum A."/>
            <person name="Copeland A."/>
            <person name="Hainaut M."/>
            <person name="Haridas S."/>
            <person name="Labutti K."/>
            <person name="Lindquist E."/>
            <person name="Lipzen A."/>
            <person name="Khouja H.-R."/>
            <person name="Murat C."/>
            <person name="Ohm R."/>
            <person name="Olson A."/>
            <person name="Spatafora J."/>
            <person name="Veneault-Fourrey C."/>
            <person name="Henrissat B."/>
            <person name="Grigoriev I."/>
            <person name="Martin F."/>
            <person name="Perotto S."/>
        </authorList>
    </citation>
    <scope>NUCLEOTIDE SEQUENCE [LARGE SCALE GENOMIC DNA]</scope>
    <source>
        <strain evidence="1 2">E</strain>
    </source>
</reference>